<sequence>SLDEHHMLEEMVRTSVVPCDTPARKVYHTPPAPPLPLPPPAPPDDAVVTDDDCSVEERETVRDYVMDERDSGYSMELETVDVVEEKGSQYAMDADHSHSHHNTLEEDLQKNDITTHQEIQNGIKEVWKTLGRVLKNKV</sequence>
<evidence type="ECO:0000313" key="2">
    <source>
        <dbReference type="EMBL" id="KAK8718707.1"/>
    </source>
</evidence>
<dbReference type="Proteomes" id="UP001445076">
    <property type="component" value="Unassembled WGS sequence"/>
</dbReference>
<evidence type="ECO:0000313" key="3">
    <source>
        <dbReference type="Proteomes" id="UP001445076"/>
    </source>
</evidence>
<organism evidence="2 3">
    <name type="scientific">Cherax quadricarinatus</name>
    <name type="common">Australian red claw crayfish</name>
    <dbReference type="NCBI Taxonomy" id="27406"/>
    <lineage>
        <taxon>Eukaryota</taxon>
        <taxon>Metazoa</taxon>
        <taxon>Ecdysozoa</taxon>
        <taxon>Arthropoda</taxon>
        <taxon>Crustacea</taxon>
        <taxon>Multicrustacea</taxon>
        <taxon>Malacostraca</taxon>
        <taxon>Eumalacostraca</taxon>
        <taxon>Eucarida</taxon>
        <taxon>Decapoda</taxon>
        <taxon>Pleocyemata</taxon>
        <taxon>Astacidea</taxon>
        <taxon>Parastacoidea</taxon>
        <taxon>Parastacidae</taxon>
        <taxon>Cherax</taxon>
    </lineage>
</organism>
<proteinExistence type="predicted"/>
<reference evidence="2 3" key="1">
    <citation type="journal article" date="2024" name="BMC Genomics">
        <title>Genome assembly of redclaw crayfish (Cherax quadricarinatus) provides insights into its immune adaptation and hypoxia tolerance.</title>
        <authorList>
            <person name="Liu Z."/>
            <person name="Zheng J."/>
            <person name="Li H."/>
            <person name="Fang K."/>
            <person name="Wang S."/>
            <person name="He J."/>
            <person name="Zhou D."/>
            <person name="Weng S."/>
            <person name="Chi M."/>
            <person name="Gu Z."/>
            <person name="He J."/>
            <person name="Li F."/>
            <person name="Wang M."/>
        </authorList>
    </citation>
    <scope>NUCLEOTIDE SEQUENCE [LARGE SCALE GENOMIC DNA]</scope>
    <source>
        <strain evidence="2">ZL_2023a</strain>
    </source>
</reference>
<feature type="non-terminal residue" evidence="2">
    <location>
        <position position="1"/>
    </location>
</feature>
<gene>
    <name evidence="2" type="ORF">OTU49_014528</name>
</gene>
<evidence type="ECO:0000256" key="1">
    <source>
        <dbReference type="SAM" id="MobiDB-lite"/>
    </source>
</evidence>
<dbReference type="AlphaFoldDB" id="A0AAW0VNP9"/>
<dbReference type="EMBL" id="JARKIK010004509">
    <property type="protein sequence ID" value="KAK8718707.1"/>
    <property type="molecule type" value="Genomic_DNA"/>
</dbReference>
<comment type="caution">
    <text evidence="2">The sequence shown here is derived from an EMBL/GenBank/DDBJ whole genome shotgun (WGS) entry which is preliminary data.</text>
</comment>
<name>A0AAW0VNP9_CHEQU</name>
<feature type="compositionally biased region" description="Pro residues" evidence="1">
    <location>
        <begin position="30"/>
        <end position="43"/>
    </location>
</feature>
<accession>A0AAW0VNP9</accession>
<protein>
    <submittedName>
        <fullName evidence="2">Uncharacterized protein</fullName>
    </submittedName>
</protein>
<feature type="non-terminal residue" evidence="2">
    <location>
        <position position="138"/>
    </location>
</feature>
<feature type="region of interest" description="Disordered" evidence="1">
    <location>
        <begin position="22"/>
        <end position="56"/>
    </location>
</feature>
<keyword evidence="3" id="KW-1185">Reference proteome</keyword>